<dbReference type="InterPro" id="IPR036271">
    <property type="entry name" value="Tet_transcr_reg_TetR-rel_C_sf"/>
</dbReference>
<dbReference type="SUPFAM" id="SSF46689">
    <property type="entry name" value="Homeodomain-like"/>
    <property type="match status" value="1"/>
</dbReference>
<dbReference type="RefSeq" id="WP_213163492.1">
    <property type="nucleotide sequence ID" value="NZ_CP058214.1"/>
</dbReference>
<evidence type="ECO:0000259" key="5">
    <source>
        <dbReference type="PROSITE" id="PS50977"/>
    </source>
</evidence>
<dbReference type="SUPFAM" id="SSF48498">
    <property type="entry name" value="Tetracyclin repressor-like, C-terminal domain"/>
    <property type="match status" value="1"/>
</dbReference>
<name>A0A7S8C2N5_9HYPH</name>
<evidence type="ECO:0000256" key="3">
    <source>
        <dbReference type="ARBA" id="ARBA00023163"/>
    </source>
</evidence>
<dbReference type="PANTHER" id="PTHR47506:SF1">
    <property type="entry name" value="HTH-TYPE TRANSCRIPTIONAL REGULATOR YJDC"/>
    <property type="match status" value="1"/>
</dbReference>
<keyword evidence="7" id="KW-1185">Reference proteome</keyword>
<dbReference type="Pfam" id="PF00440">
    <property type="entry name" value="TetR_N"/>
    <property type="match status" value="1"/>
</dbReference>
<organism evidence="6 7">
    <name type="scientific">Kaustia mangrovi</name>
    <dbReference type="NCBI Taxonomy" id="2593653"/>
    <lineage>
        <taxon>Bacteria</taxon>
        <taxon>Pseudomonadati</taxon>
        <taxon>Pseudomonadota</taxon>
        <taxon>Alphaproteobacteria</taxon>
        <taxon>Hyphomicrobiales</taxon>
        <taxon>Parvibaculaceae</taxon>
        <taxon>Kaustia</taxon>
    </lineage>
</organism>
<evidence type="ECO:0000256" key="4">
    <source>
        <dbReference type="PROSITE-ProRule" id="PRU00335"/>
    </source>
</evidence>
<accession>A0A7S8C2N5</accession>
<keyword evidence="2 4" id="KW-0238">DNA-binding</keyword>
<dbReference type="PROSITE" id="PS50977">
    <property type="entry name" value="HTH_TETR_2"/>
    <property type="match status" value="1"/>
</dbReference>
<dbReference type="InterPro" id="IPR011075">
    <property type="entry name" value="TetR_C"/>
</dbReference>
<dbReference type="Proteomes" id="UP000593594">
    <property type="component" value="Chromosome"/>
</dbReference>
<evidence type="ECO:0000313" key="7">
    <source>
        <dbReference type="Proteomes" id="UP000593594"/>
    </source>
</evidence>
<dbReference type="PANTHER" id="PTHR47506">
    <property type="entry name" value="TRANSCRIPTIONAL REGULATORY PROTEIN"/>
    <property type="match status" value="1"/>
</dbReference>
<evidence type="ECO:0000256" key="2">
    <source>
        <dbReference type="ARBA" id="ARBA00023125"/>
    </source>
</evidence>
<dbReference type="EMBL" id="CP058214">
    <property type="protein sequence ID" value="QPC42261.1"/>
    <property type="molecule type" value="Genomic_DNA"/>
</dbReference>
<proteinExistence type="predicted"/>
<keyword evidence="3" id="KW-0804">Transcription</keyword>
<gene>
    <name evidence="6" type="ORF">HW532_05810</name>
</gene>
<dbReference type="AlphaFoldDB" id="A0A7S8C2N5"/>
<evidence type="ECO:0000256" key="1">
    <source>
        <dbReference type="ARBA" id="ARBA00023015"/>
    </source>
</evidence>
<sequence>MARDGTATRTKIMDAAEALTLDHGFSASSVDRIIERAGVTKGSFFYHFDSKAALARALVERYAAADLEHLEGNMARAEALSRDPLQQLIIFVGLFREAAEALTEPYPGCLFSSYIHESGLMDSAILDIIQVTIDRWRKRVGDKIDRAAALHPPRLPVDLASLADMLTVIFEGAFIVSKVMKDPRTVAQQLDHYRNYLELLFAPADTRTDDTRREVGLDA</sequence>
<dbReference type="InterPro" id="IPR023772">
    <property type="entry name" value="DNA-bd_HTH_TetR-type_CS"/>
</dbReference>
<dbReference type="Pfam" id="PF16925">
    <property type="entry name" value="TetR_C_13"/>
    <property type="match status" value="1"/>
</dbReference>
<feature type="DNA-binding region" description="H-T-H motif" evidence="4">
    <location>
        <begin position="29"/>
        <end position="48"/>
    </location>
</feature>
<dbReference type="PRINTS" id="PR00455">
    <property type="entry name" value="HTHTETR"/>
</dbReference>
<feature type="domain" description="HTH tetR-type" evidence="5">
    <location>
        <begin position="6"/>
        <end position="66"/>
    </location>
</feature>
<reference evidence="6 7" key="1">
    <citation type="submission" date="2020-06" db="EMBL/GenBank/DDBJ databases">
        <title>Genome sequence of 2 isolates from Red Sea Mangroves.</title>
        <authorList>
            <person name="Sefrji F."/>
            <person name="Michoud G."/>
            <person name="Merlino G."/>
            <person name="Daffonchio D."/>
        </authorList>
    </citation>
    <scope>NUCLEOTIDE SEQUENCE [LARGE SCALE GENOMIC DNA]</scope>
    <source>
        <strain evidence="6 7">R1DC25</strain>
    </source>
</reference>
<dbReference type="KEGG" id="kmn:HW532_05810"/>
<protein>
    <submittedName>
        <fullName evidence="6">TetR/AcrR family transcriptional regulator</fullName>
    </submittedName>
</protein>
<keyword evidence="1" id="KW-0805">Transcription regulation</keyword>
<dbReference type="InterPro" id="IPR009057">
    <property type="entry name" value="Homeodomain-like_sf"/>
</dbReference>
<dbReference type="GO" id="GO:0003677">
    <property type="term" value="F:DNA binding"/>
    <property type="evidence" value="ECO:0007669"/>
    <property type="project" value="UniProtKB-UniRule"/>
</dbReference>
<dbReference type="InterPro" id="IPR001647">
    <property type="entry name" value="HTH_TetR"/>
</dbReference>
<evidence type="ECO:0000313" key="6">
    <source>
        <dbReference type="EMBL" id="QPC42261.1"/>
    </source>
</evidence>
<dbReference type="PROSITE" id="PS01081">
    <property type="entry name" value="HTH_TETR_1"/>
    <property type="match status" value="1"/>
</dbReference>
<dbReference type="Gene3D" id="1.10.357.10">
    <property type="entry name" value="Tetracycline Repressor, domain 2"/>
    <property type="match status" value="1"/>
</dbReference>